<comment type="caution">
    <text evidence="2">The sequence shown here is derived from an EMBL/GenBank/DDBJ whole genome shotgun (WGS) entry which is preliminary data.</text>
</comment>
<evidence type="ECO:0000313" key="2">
    <source>
        <dbReference type="EMBL" id="MBR7828223.1"/>
    </source>
</evidence>
<evidence type="ECO:0000313" key="3">
    <source>
        <dbReference type="Proteomes" id="UP000676325"/>
    </source>
</evidence>
<dbReference type="NCBIfam" id="TIGR00778">
    <property type="entry name" value="ahpD_dom"/>
    <property type="match status" value="1"/>
</dbReference>
<organism evidence="2 3">
    <name type="scientific">Actinospica acidithermotolerans</name>
    <dbReference type="NCBI Taxonomy" id="2828514"/>
    <lineage>
        <taxon>Bacteria</taxon>
        <taxon>Bacillati</taxon>
        <taxon>Actinomycetota</taxon>
        <taxon>Actinomycetes</taxon>
        <taxon>Catenulisporales</taxon>
        <taxon>Actinospicaceae</taxon>
        <taxon>Actinospica</taxon>
    </lineage>
</organism>
<accession>A0A941IKL3</accession>
<dbReference type="Gene3D" id="1.20.1290.10">
    <property type="entry name" value="AhpD-like"/>
    <property type="match status" value="1"/>
</dbReference>
<dbReference type="PANTHER" id="PTHR33930">
    <property type="entry name" value="ALKYL HYDROPEROXIDE REDUCTASE AHPD"/>
    <property type="match status" value="1"/>
</dbReference>
<gene>
    <name evidence="2" type="ORF">KDK95_18055</name>
</gene>
<name>A0A941IKL3_9ACTN</name>
<protein>
    <submittedName>
        <fullName evidence="2">Carboxymuconolactone decarboxylase family protein</fullName>
    </submittedName>
</protein>
<keyword evidence="3" id="KW-1185">Reference proteome</keyword>
<dbReference type="Pfam" id="PF02627">
    <property type="entry name" value="CMD"/>
    <property type="match status" value="1"/>
</dbReference>
<dbReference type="InterPro" id="IPR029032">
    <property type="entry name" value="AhpD-like"/>
</dbReference>
<dbReference type="InterPro" id="IPR003779">
    <property type="entry name" value="CMD-like"/>
</dbReference>
<dbReference type="Proteomes" id="UP000676325">
    <property type="component" value="Unassembled WGS sequence"/>
</dbReference>
<evidence type="ECO:0000259" key="1">
    <source>
        <dbReference type="Pfam" id="PF02627"/>
    </source>
</evidence>
<dbReference type="SUPFAM" id="SSF69118">
    <property type="entry name" value="AhpD-like"/>
    <property type="match status" value="1"/>
</dbReference>
<dbReference type="EMBL" id="JAGSOH010000051">
    <property type="protein sequence ID" value="MBR7828223.1"/>
    <property type="molecule type" value="Genomic_DNA"/>
</dbReference>
<proteinExistence type="predicted"/>
<dbReference type="GO" id="GO:0051920">
    <property type="term" value="F:peroxiredoxin activity"/>
    <property type="evidence" value="ECO:0007669"/>
    <property type="project" value="InterPro"/>
</dbReference>
<feature type="domain" description="Carboxymuconolactone decarboxylase-like" evidence="1">
    <location>
        <begin position="24"/>
        <end position="100"/>
    </location>
</feature>
<reference evidence="2" key="1">
    <citation type="submission" date="2021-04" db="EMBL/GenBank/DDBJ databases">
        <title>Genome based classification of Actinospica acidithermotolerans sp. nov., an actinobacterium isolated from an Indonesian hot spring.</title>
        <authorList>
            <person name="Kusuma A.B."/>
            <person name="Putra K.E."/>
            <person name="Nafisah S."/>
            <person name="Loh J."/>
            <person name="Nouioui I."/>
            <person name="Goodfellow M."/>
        </authorList>
    </citation>
    <scope>NUCLEOTIDE SEQUENCE</scope>
    <source>
        <strain evidence="2">MGRD01-02</strain>
    </source>
</reference>
<dbReference type="AlphaFoldDB" id="A0A941IKL3"/>
<dbReference type="PANTHER" id="PTHR33930:SF2">
    <property type="entry name" value="BLR3452 PROTEIN"/>
    <property type="match status" value="1"/>
</dbReference>
<dbReference type="InterPro" id="IPR004675">
    <property type="entry name" value="AhpD_core"/>
</dbReference>
<sequence>MSNYGSDVRDALREPTRELRRAIPEVYAGYKQLHDSALAEGAVDVKTKELIALAIAVTRECDGCIAAHAHAAVQHGVTAQEAAEAIGVAILMNGGPGTVYGPRAFAAVREFLESDGVVPVGAAEHAHH</sequence>
<dbReference type="RefSeq" id="WP_212519360.1">
    <property type="nucleotide sequence ID" value="NZ_JAGSOH010000051.1"/>
</dbReference>